<comment type="caution">
    <text evidence="2">The sequence shown here is derived from an EMBL/GenBank/DDBJ whole genome shotgun (WGS) entry which is preliminary data.</text>
</comment>
<accession>A0A3M0M570</accession>
<sequence length="78" mass="8398">MTGTGPSRARRKLDWLALAASPVFAFMAWAETGSMAALCAPGPGILPFSSMTTMYLLMSLFHLPAWLKIGPGRTKARN</sequence>
<name>A0A3M0M570_9RHOB</name>
<feature type="transmembrane region" description="Helical" evidence="1">
    <location>
        <begin position="46"/>
        <end position="67"/>
    </location>
</feature>
<evidence type="ECO:0000313" key="2">
    <source>
        <dbReference type="EMBL" id="RMC31584.1"/>
    </source>
</evidence>
<dbReference type="Proteomes" id="UP000273516">
    <property type="component" value="Unassembled WGS sequence"/>
</dbReference>
<reference evidence="2 3" key="1">
    <citation type="submission" date="2018-07" db="EMBL/GenBank/DDBJ databases">
        <authorList>
            <person name="Zhang Y."/>
            <person name="Wang L."/>
            <person name="Ma S."/>
        </authorList>
    </citation>
    <scope>NUCLEOTIDE SEQUENCE [LARGE SCALE GENOMIC DNA]</scope>
    <source>
        <strain evidence="2 3">4-2</strain>
    </source>
</reference>
<keyword evidence="1" id="KW-0472">Membrane</keyword>
<proteinExistence type="predicted"/>
<evidence type="ECO:0000256" key="1">
    <source>
        <dbReference type="SAM" id="Phobius"/>
    </source>
</evidence>
<dbReference type="AlphaFoldDB" id="A0A3M0M570"/>
<protein>
    <submittedName>
        <fullName evidence="2">Uncharacterized protein</fullName>
    </submittedName>
</protein>
<gene>
    <name evidence="2" type="ORF">C9E81_20005</name>
</gene>
<evidence type="ECO:0000313" key="3">
    <source>
        <dbReference type="Proteomes" id="UP000273516"/>
    </source>
</evidence>
<keyword evidence="1" id="KW-0812">Transmembrane</keyword>
<dbReference type="EMBL" id="QOKZ01000011">
    <property type="protein sequence ID" value="RMC31584.1"/>
    <property type="molecule type" value="Genomic_DNA"/>
</dbReference>
<organism evidence="2 3">
    <name type="scientific">Paracoccus alkanivorans</name>
    <dbReference type="NCBI Taxonomy" id="2116655"/>
    <lineage>
        <taxon>Bacteria</taxon>
        <taxon>Pseudomonadati</taxon>
        <taxon>Pseudomonadota</taxon>
        <taxon>Alphaproteobacteria</taxon>
        <taxon>Rhodobacterales</taxon>
        <taxon>Paracoccaceae</taxon>
        <taxon>Paracoccus</taxon>
    </lineage>
</organism>
<keyword evidence="1" id="KW-1133">Transmembrane helix</keyword>
<keyword evidence="3" id="KW-1185">Reference proteome</keyword>